<reference evidence="2 3" key="1">
    <citation type="journal article" date="2015" name="Int. J. Syst. Evol. Microbiol.">
        <title>Streptomyces gilvifuscus sp. nov., an actinomycete that produces antibacterial compounds isolated from soil.</title>
        <authorList>
            <person name="Nguyen T.M."/>
            <person name="Kim J."/>
        </authorList>
    </citation>
    <scope>NUCLEOTIDE SEQUENCE [LARGE SCALE GENOMIC DNA]</scope>
    <source>
        <strain evidence="2 3">T113</strain>
    </source>
</reference>
<feature type="compositionally biased region" description="Polar residues" evidence="1">
    <location>
        <begin position="238"/>
        <end position="247"/>
    </location>
</feature>
<feature type="region of interest" description="Disordered" evidence="1">
    <location>
        <begin position="78"/>
        <end position="106"/>
    </location>
</feature>
<dbReference type="PANTHER" id="PTHR30173:SF43">
    <property type="entry name" value="ECF RNA POLYMERASE SIGMA FACTOR SIGI-RELATED"/>
    <property type="match status" value="1"/>
</dbReference>
<comment type="caution">
    <text evidence="2">The sequence shown here is derived from an EMBL/GenBank/DDBJ whole genome shotgun (WGS) entry which is preliminary data.</text>
</comment>
<keyword evidence="3" id="KW-1185">Reference proteome</keyword>
<gene>
    <name evidence="2" type="ORF">PO587_06195</name>
</gene>
<dbReference type="EMBL" id="JAQOSK010000002">
    <property type="protein sequence ID" value="MDC2954039.1"/>
    <property type="molecule type" value="Genomic_DNA"/>
</dbReference>
<evidence type="ECO:0000313" key="3">
    <source>
        <dbReference type="Proteomes" id="UP001221328"/>
    </source>
</evidence>
<proteinExistence type="predicted"/>
<accession>A0ABT5FNE5</accession>
<dbReference type="RefSeq" id="WP_272174388.1">
    <property type="nucleotide sequence ID" value="NZ_JAQOSK010000002.1"/>
</dbReference>
<sequence>MDQGDAVPLAELLEERRFLLDVAHGTPAGADAAESVVDETYRRWYGLSDAARLRITVPRAWLAETVGGICREAERETDRLVANPSPAAAPRTSEAGPGTIRAPDATRKGRLRWGSRRSWASRRHDAVARAVCRACVAEDGELLGSLLRPDVTALFDGGGKVRVPAGPVQGGRAVAESLLVLLGGRPRPALSARSVNGRTGLVARHGNLVVAVIGLDVTGGRVAGFWIVLNPDKLRSWNRPSVSSVTPSKWPGTEKGPPQTSACEGPSHRRDDRI</sequence>
<dbReference type="InterPro" id="IPR032710">
    <property type="entry name" value="NTF2-like_dom_sf"/>
</dbReference>
<dbReference type="SUPFAM" id="SSF54427">
    <property type="entry name" value="NTF2-like"/>
    <property type="match status" value="1"/>
</dbReference>
<dbReference type="InterPro" id="IPR052704">
    <property type="entry name" value="ECF_Sigma-70_Domain"/>
</dbReference>
<evidence type="ECO:0000313" key="2">
    <source>
        <dbReference type="EMBL" id="MDC2954039.1"/>
    </source>
</evidence>
<dbReference type="PANTHER" id="PTHR30173">
    <property type="entry name" value="SIGMA 19 FACTOR"/>
    <property type="match status" value="1"/>
</dbReference>
<organism evidence="2 3">
    <name type="scientific">Streptomyces gilvifuscus</name>
    <dbReference type="NCBI Taxonomy" id="1550617"/>
    <lineage>
        <taxon>Bacteria</taxon>
        <taxon>Bacillati</taxon>
        <taxon>Actinomycetota</taxon>
        <taxon>Actinomycetes</taxon>
        <taxon>Kitasatosporales</taxon>
        <taxon>Streptomycetaceae</taxon>
        <taxon>Streptomyces</taxon>
    </lineage>
</organism>
<dbReference type="Proteomes" id="UP001221328">
    <property type="component" value="Unassembled WGS sequence"/>
</dbReference>
<name>A0ABT5FNE5_9ACTN</name>
<feature type="region of interest" description="Disordered" evidence="1">
    <location>
        <begin position="238"/>
        <end position="274"/>
    </location>
</feature>
<protein>
    <submittedName>
        <fullName evidence="2">RNA polymerase subunit sigma</fullName>
    </submittedName>
</protein>
<evidence type="ECO:0000256" key="1">
    <source>
        <dbReference type="SAM" id="MobiDB-lite"/>
    </source>
</evidence>